<comment type="caution">
    <text evidence="2">The sequence shown here is derived from an EMBL/GenBank/DDBJ whole genome shotgun (WGS) entry which is preliminary data.</text>
</comment>
<keyword evidence="1" id="KW-0732">Signal</keyword>
<feature type="chain" id="PRO_5046676517" evidence="1">
    <location>
        <begin position="22"/>
        <end position="318"/>
    </location>
</feature>
<proteinExistence type="predicted"/>
<accession>A0ABW5NAR0</accession>
<dbReference type="PROSITE" id="PS51257">
    <property type="entry name" value="PROKAR_LIPOPROTEIN"/>
    <property type="match status" value="1"/>
</dbReference>
<feature type="signal peptide" evidence="1">
    <location>
        <begin position="1"/>
        <end position="21"/>
    </location>
</feature>
<name>A0ABW5NAR0_9FLAO</name>
<organism evidence="2 3">
    <name type="scientific">Aquimarina hainanensis</name>
    <dbReference type="NCBI Taxonomy" id="1578017"/>
    <lineage>
        <taxon>Bacteria</taxon>
        <taxon>Pseudomonadati</taxon>
        <taxon>Bacteroidota</taxon>
        <taxon>Flavobacteriia</taxon>
        <taxon>Flavobacteriales</taxon>
        <taxon>Flavobacteriaceae</taxon>
        <taxon>Aquimarina</taxon>
    </lineage>
</organism>
<dbReference type="EMBL" id="JBHULX010000039">
    <property type="protein sequence ID" value="MFD2592525.1"/>
    <property type="molecule type" value="Genomic_DNA"/>
</dbReference>
<evidence type="ECO:0000313" key="3">
    <source>
        <dbReference type="Proteomes" id="UP001597459"/>
    </source>
</evidence>
<dbReference type="RefSeq" id="WP_378254562.1">
    <property type="nucleotide sequence ID" value="NZ_JBHSJV010000001.1"/>
</dbReference>
<dbReference type="Proteomes" id="UP001597459">
    <property type="component" value="Unassembled WGS sequence"/>
</dbReference>
<keyword evidence="3" id="KW-1185">Reference proteome</keyword>
<protein>
    <submittedName>
        <fullName evidence="2">Septum formation inhibitor Maf</fullName>
    </submittedName>
</protein>
<sequence>MKKIWYSFPILLIAIIIACNTQVKNTADISADTIAQLQPKSEPPKELTKDFKNYWYAGKAEISSYELAQARYGELRKGTAALIYVTEDFLPREQVKADQQHPDNIPVLKLNSTKKFVTGIYPYSIMQSVFYPVGDHQHALKISSSMQEWCGHVYAQINNRKQFDITSHSYFQGEADQQFSLDKDILENEIWTKIRIRPTELPTGNLTMIPSLEFCRLRHKEIKAYPVTASLQKNATTTTYTLSYPDLRREVNITFTTSFPHTIEQWSETTLSGFGSNATPLTTTAKKIKTITSDYWSKNTNKDVFLRDSLKLRSYNYN</sequence>
<gene>
    <name evidence="2" type="ORF">ACFSTE_16940</name>
</gene>
<evidence type="ECO:0000256" key="1">
    <source>
        <dbReference type="SAM" id="SignalP"/>
    </source>
</evidence>
<reference evidence="3" key="1">
    <citation type="journal article" date="2019" name="Int. J. Syst. Evol. Microbiol.">
        <title>The Global Catalogue of Microorganisms (GCM) 10K type strain sequencing project: providing services to taxonomists for standard genome sequencing and annotation.</title>
        <authorList>
            <consortium name="The Broad Institute Genomics Platform"/>
            <consortium name="The Broad Institute Genome Sequencing Center for Infectious Disease"/>
            <person name="Wu L."/>
            <person name="Ma J."/>
        </authorList>
    </citation>
    <scope>NUCLEOTIDE SEQUENCE [LARGE SCALE GENOMIC DNA]</scope>
    <source>
        <strain evidence="3">KCTC 42423</strain>
    </source>
</reference>
<evidence type="ECO:0000313" key="2">
    <source>
        <dbReference type="EMBL" id="MFD2592525.1"/>
    </source>
</evidence>